<keyword evidence="1" id="KW-0472">Membrane</keyword>
<dbReference type="EMBL" id="HBUF01089642">
    <property type="protein sequence ID" value="CAG6635354.1"/>
    <property type="molecule type" value="Transcribed_RNA"/>
</dbReference>
<keyword evidence="1" id="KW-0812">Transmembrane</keyword>
<protein>
    <submittedName>
        <fullName evidence="2">Uncharacterized protein</fullName>
    </submittedName>
</protein>
<dbReference type="AlphaFoldDB" id="A0A8D8QQ65"/>
<feature type="transmembrane region" description="Helical" evidence="1">
    <location>
        <begin position="12"/>
        <end position="34"/>
    </location>
</feature>
<accession>A0A8D8QQ65</accession>
<organism evidence="2">
    <name type="scientific">Cacopsylla melanoneura</name>
    <dbReference type="NCBI Taxonomy" id="428564"/>
    <lineage>
        <taxon>Eukaryota</taxon>
        <taxon>Metazoa</taxon>
        <taxon>Ecdysozoa</taxon>
        <taxon>Arthropoda</taxon>
        <taxon>Hexapoda</taxon>
        <taxon>Insecta</taxon>
        <taxon>Pterygota</taxon>
        <taxon>Neoptera</taxon>
        <taxon>Paraneoptera</taxon>
        <taxon>Hemiptera</taxon>
        <taxon>Sternorrhyncha</taxon>
        <taxon>Psylloidea</taxon>
        <taxon>Psyllidae</taxon>
        <taxon>Psyllinae</taxon>
        <taxon>Cacopsylla</taxon>
    </lineage>
</organism>
<sequence>MKGPHPKRMRYTQYIIMFEFFFFWRWVGLYVPLSSVVIPRRGFSTPSAGCVPRLFRRACFFVQSLILTCRGIDPQPRGINCFFIFNLFSCFNGKAGTLLVNIIIMWYNEFYL</sequence>
<proteinExistence type="predicted"/>
<keyword evidence="1" id="KW-1133">Transmembrane helix</keyword>
<evidence type="ECO:0000313" key="2">
    <source>
        <dbReference type="EMBL" id="CAG6635354.1"/>
    </source>
</evidence>
<reference evidence="2" key="1">
    <citation type="submission" date="2021-05" db="EMBL/GenBank/DDBJ databases">
        <authorList>
            <person name="Alioto T."/>
            <person name="Alioto T."/>
            <person name="Gomez Garrido J."/>
        </authorList>
    </citation>
    <scope>NUCLEOTIDE SEQUENCE</scope>
</reference>
<name>A0A8D8QQ65_9HEMI</name>
<feature type="transmembrane region" description="Helical" evidence="1">
    <location>
        <begin position="84"/>
        <end position="107"/>
    </location>
</feature>
<evidence type="ECO:0000256" key="1">
    <source>
        <dbReference type="SAM" id="Phobius"/>
    </source>
</evidence>